<sequence>VRIAVTGSLNYRDTDVANGITYYYWVKSTGTDGSTVNSNVSSATPLIPSSIRLSSAATSGEVNLTWDATNITSSYSVYRDTDNNPAGRVRIAVTASSKYTDTSVANGTTYYYWVKGTDANGLSVNSNYTEVTPAGSTFTTYYIAPNGSDSNLGTSKASPFATLQKANSVVQAGDVVYIRGGQYNITNSDLTYVNANGTTVAEDNSLYACGTKLTTSGTSSAPIKYYNYGSETPIFNYSGVTKQKRITGILVTASYIVLKGIEIINVPVNLAVTYNTQSECVRNLGSNNKYERLVMHDSEAIGFYLAKGANNLIYNCDAYNIWDKTSGNRLGENSDGFGAHPAAGGTGNVFKGCRAWFCADDGFDAISAFESVTFEECWAFYNGYSTNYTKLSNGNGFKAGGYGLTPRRLPSTIPSHTTKKCLSVGNRSAGFYANHHPGGLKWYSNTAYNNGVNFNMLGGIISGSNGAYKITDTPGQKMILNNNISHYSSNSNINIPSSGQAIINLDYASSNEGYNTFTMSGVSVSDEDFQSLNLSQLSAARNSSNGYLPEITTLHLSSGSDLIDAGISAGGVSYEGTSPDLGCFETSFLSQSVSKSVARGTDTEISIYPNPAQDYVNIALPPSMQNKATINILNAFEQVIISQSISGGLNTIDISGIRKGIYTLRIIKDRDVISRVLVKK</sequence>
<evidence type="ECO:0000256" key="8">
    <source>
        <dbReference type="ARBA" id="ARBA00038263"/>
    </source>
</evidence>
<dbReference type="NCBIfam" id="TIGR04183">
    <property type="entry name" value="Por_Secre_tail"/>
    <property type="match status" value="1"/>
</dbReference>
<feature type="domain" description="Fibronectin type-III" evidence="9">
    <location>
        <begin position="47"/>
        <end position="136"/>
    </location>
</feature>
<evidence type="ECO:0000256" key="4">
    <source>
        <dbReference type="ARBA" id="ARBA00022723"/>
    </source>
</evidence>
<keyword evidence="4" id="KW-0479">Metal-binding</keyword>
<dbReference type="InterPro" id="IPR012334">
    <property type="entry name" value="Pectin_lyas_fold"/>
</dbReference>
<dbReference type="InterPro" id="IPR053868">
    <property type="entry name" value="Pel9A-like_beta_helix"/>
</dbReference>
<dbReference type="RefSeq" id="WP_155168655.1">
    <property type="nucleotide sequence ID" value="NZ_SMLW01000216.1"/>
</dbReference>
<dbReference type="SUPFAM" id="SSF49265">
    <property type="entry name" value="Fibronectin type III"/>
    <property type="match status" value="1"/>
</dbReference>
<evidence type="ECO:0000313" key="11">
    <source>
        <dbReference type="Proteomes" id="UP000798808"/>
    </source>
</evidence>
<feature type="non-terminal residue" evidence="10">
    <location>
        <position position="1"/>
    </location>
</feature>
<organism evidence="10 11">
    <name type="scientific">Fulvivirga kasyanovii</name>
    <dbReference type="NCBI Taxonomy" id="396812"/>
    <lineage>
        <taxon>Bacteria</taxon>
        <taxon>Pseudomonadati</taxon>
        <taxon>Bacteroidota</taxon>
        <taxon>Cytophagia</taxon>
        <taxon>Cytophagales</taxon>
        <taxon>Fulvivirgaceae</taxon>
        <taxon>Fulvivirga</taxon>
    </lineage>
</organism>
<dbReference type="InterPro" id="IPR013783">
    <property type="entry name" value="Ig-like_fold"/>
</dbReference>
<evidence type="ECO:0000256" key="5">
    <source>
        <dbReference type="ARBA" id="ARBA00022729"/>
    </source>
</evidence>
<keyword evidence="6" id="KW-0106">Calcium</keyword>
<reference evidence="10 11" key="1">
    <citation type="submission" date="2019-02" db="EMBL/GenBank/DDBJ databases">
        <authorList>
            <person name="Goldberg S.R."/>
            <person name="Haltli B.A."/>
            <person name="Correa H."/>
            <person name="Russell K.G."/>
        </authorList>
    </citation>
    <scope>NUCLEOTIDE SEQUENCE [LARGE SCALE GENOMIC DNA]</scope>
    <source>
        <strain evidence="10 11">JCM 16186</strain>
    </source>
</reference>
<evidence type="ECO:0000259" key="9">
    <source>
        <dbReference type="PROSITE" id="PS50853"/>
    </source>
</evidence>
<comment type="cofactor">
    <cofactor evidence="1">
        <name>Ca(2+)</name>
        <dbReference type="ChEBI" id="CHEBI:29108"/>
    </cofactor>
</comment>
<keyword evidence="11" id="KW-1185">Reference proteome</keyword>
<dbReference type="PANTHER" id="PTHR40088:SF1">
    <property type="entry name" value="PECTATE LYASE PEL9"/>
    <property type="match status" value="1"/>
</dbReference>
<evidence type="ECO:0000256" key="7">
    <source>
        <dbReference type="ARBA" id="ARBA00023239"/>
    </source>
</evidence>
<gene>
    <name evidence="10" type="ORF">E1163_00970</name>
</gene>
<evidence type="ECO:0000256" key="3">
    <source>
        <dbReference type="ARBA" id="ARBA00022525"/>
    </source>
</evidence>
<comment type="subcellular location">
    <subcellularLocation>
        <location evidence="2">Secreted</location>
    </subcellularLocation>
</comment>
<evidence type="ECO:0000256" key="6">
    <source>
        <dbReference type="ARBA" id="ARBA00022837"/>
    </source>
</evidence>
<keyword evidence="3" id="KW-0964">Secreted</keyword>
<dbReference type="PROSITE" id="PS50853">
    <property type="entry name" value="FN3"/>
    <property type="match status" value="1"/>
</dbReference>
<comment type="caution">
    <text evidence="10">The sequence shown here is derived from an EMBL/GenBank/DDBJ whole genome shotgun (WGS) entry which is preliminary data.</text>
</comment>
<dbReference type="Proteomes" id="UP000798808">
    <property type="component" value="Unassembled WGS sequence"/>
</dbReference>
<evidence type="ECO:0000256" key="2">
    <source>
        <dbReference type="ARBA" id="ARBA00004613"/>
    </source>
</evidence>
<evidence type="ECO:0000256" key="1">
    <source>
        <dbReference type="ARBA" id="ARBA00001913"/>
    </source>
</evidence>
<keyword evidence="5" id="KW-0732">Signal</keyword>
<dbReference type="InterPro" id="IPR052052">
    <property type="entry name" value="Polysaccharide_Lyase_9"/>
</dbReference>
<dbReference type="Gene3D" id="2.60.40.10">
    <property type="entry name" value="Immunoglobulins"/>
    <property type="match status" value="2"/>
</dbReference>
<dbReference type="SUPFAM" id="SSF51126">
    <property type="entry name" value="Pectin lyase-like"/>
    <property type="match status" value="1"/>
</dbReference>
<dbReference type="EMBL" id="SMLW01000216">
    <property type="protein sequence ID" value="MTI23514.1"/>
    <property type="molecule type" value="Genomic_DNA"/>
</dbReference>
<dbReference type="InterPro" id="IPR011050">
    <property type="entry name" value="Pectin_lyase_fold/virulence"/>
</dbReference>
<protein>
    <submittedName>
        <fullName evidence="10">T9SS type A sorting domain-containing protein</fullName>
    </submittedName>
</protein>
<dbReference type="Pfam" id="PF22842">
    <property type="entry name" value="Pel9A-like_beta_helix"/>
    <property type="match status" value="1"/>
</dbReference>
<dbReference type="InterPro" id="IPR026444">
    <property type="entry name" value="Secre_tail"/>
</dbReference>
<keyword evidence="7" id="KW-0456">Lyase</keyword>
<name>A0ABW9RHH7_9BACT</name>
<dbReference type="InterPro" id="IPR036116">
    <property type="entry name" value="FN3_sf"/>
</dbReference>
<dbReference type="InterPro" id="IPR003961">
    <property type="entry name" value="FN3_dom"/>
</dbReference>
<accession>A0ABW9RHH7</accession>
<evidence type="ECO:0000313" key="10">
    <source>
        <dbReference type="EMBL" id="MTI23514.1"/>
    </source>
</evidence>
<dbReference type="PANTHER" id="PTHR40088">
    <property type="entry name" value="PECTATE LYASE (EUROFUNG)"/>
    <property type="match status" value="1"/>
</dbReference>
<proteinExistence type="inferred from homology"/>
<dbReference type="Pfam" id="PF18962">
    <property type="entry name" value="Por_Secre_tail"/>
    <property type="match status" value="1"/>
</dbReference>
<dbReference type="Gene3D" id="2.160.20.10">
    <property type="entry name" value="Single-stranded right-handed beta-helix, Pectin lyase-like"/>
    <property type="match status" value="1"/>
</dbReference>
<dbReference type="CDD" id="cd00063">
    <property type="entry name" value="FN3"/>
    <property type="match status" value="1"/>
</dbReference>
<comment type="similarity">
    <text evidence="8">Belongs to the polysaccharide lyase 9 family.</text>
</comment>